<protein>
    <recommendedName>
        <fullName evidence="5">DUF5717 domain-containing protein</fullName>
    </recommendedName>
</protein>
<dbReference type="Proteomes" id="UP000247523">
    <property type="component" value="Unassembled WGS sequence"/>
</dbReference>
<dbReference type="RefSeq" id="WP_110291209.1">
    <property type="nucleotide sequence ID" value="NZ_QICS01000006.1"/>
</dbReference>
<dbReference type="InterPro" id="IPR043774">
    <property type="entry name" value="DUF5717_C"/>
</dbReference>
<sequence>MRERVEELERGDFKSNTPKIEISTPLIEITLNADDCYDGSFTLISTNSYKMKGVVYTSTYRMQCINSQFIGKEATIQFLFLSKGICEGEAIKGNFYIISNGGEFSLPFIVNIQKKVILSSMGKINNLFHFTNLAALNWNEAFEVFQLPEFRNIFINHDKRYENLYIALTAGEVMTEQCMEEFLIGIHKKNPISIQINEQEKNFVPLTGDEKESITITKSTWGYVKIKIHADSEFIELHDNILTTDDFIGSSYPLEYIIRKDKLHSGRNFGRIIFNTINCNIVYHVTVSAEDEKELWKKRKKARMRKKCLVELTKLYTAFRCKKTNTNPWVKDCMEYVNELIDSEEDNKVYKLLKAQLLFIEKKNYDAYELLKEFEQNKKDIKEDIRRYVYYLYLTTFWNKDKKYLSKITDEVRNIYNKKQKSWEILWVLLCMDTTLQADTLQKFSKIEEQYYLGGESPIIYVEAYRLMQAELFILAKLDRFELQVLWWAAKNQVLSREVLLQTANLSAKAKDFNHILYKILIYGYEKYQDKEILGAICGLLIKGNKTEAKYFKWYSLGVEQDVRITRLYEYYMYAIPMHNTENIPKPVLMYFGYYNNLEYKKSALLYERVIKQRDVYPELFQSYRRHIEEFMLEQLMLKRNNEQLAFIYDTMLSLNQMTKEIANKISGILFGCELYCKNPNIKSVLVVHKHLKTEKIYPVIDNTAYINLYTKEYEIALLDREGNRYLNSIEYELKNLIDEAYYIKRCYELDTEDINIKFNICQNLVASSNITDKCLEIISELIDESFIKDSYKNYLRSIVIQYCYDHYEDDNLTIYMKDMNLACVAGFQRSKAIEYLIMKGFYEKAYEEIQKYGCEQIKVKQLVKLISRLIDINDYEENAILLSMCVYVFQARKYDDTILNYLVQYFNGTSNKMKDIWIAAFKFDLDAYELSERLILQVLFTNEYIEEIDKIFEYYYIKGARFQIEKAFLTYYAYRYLVFNKTVGDKIFEYIAKEQQNEDLQNDTCKLALLKHFAQDSVLTEKNKEYVIKTLQEFMHRKMYFKFYNQFEKQILETCCYEGQYIVEYQADSNNKVQIHYFREDLKGEGEYKIEEMKQIYPGIYSKQFTAFYGERIQYYMTEENNTDHLVKNHVIVKNEMDLCSTQSRYNMLNDMSVAMQLNDDQTLLELMKRYAYNSQTVELLFKSI</sequence>
<dbReference type="Pfam" id="PF18984">
    <property type="entry name" value="DUF5717_N"/>
    <property type="match status" value="1"/>
</dbReference>
<evidence type="ECO:0000313" key="3">
    <source>
        <dbReference type="EMBL" id="PXV89465.1"/>
    </source>
</evidence>
<proteinExistence type="predicted"/>
<dbReference type="AlphaFoldDB" id="A0A318EVG0"/>
<dbReference type="Pfam" id="PF18983">
    <property type="entry name" value="DUF5717"/>
    <property type="match status" value="1"/>
</dbReference>
<dbReference type="InterPro" id="IPR043775">
    <property type="entry name" value="DUF5717_N"/>
</dbReference>
<comment type="caution">
    <text evidence="3">The sequence shown here is derived from an EMBL/GenBank/DDBJ whole genome shotgun (WGS) entry which is preliminary data.</text>
</comment>
<organism evidence="3 4">
    <name type="scientific">Lachnotalea glycerini</name>
    <dbReference type="NCBI Taxonomy" id="1763509"/>
    <lineage>
        <taxon>Bacteria</taxon>
        <taxon>Bacillati</taxon>
        <taxon>Bacillota</taxon>
        <taxon>Clostridia</taxon>
        <taxon>Lachnospirales</taxon>
        <taxon>Lachnospiraceae</taxon>
        <taxon>Lachnotalea</taxon>
    </lineage>
</organism>
<feature type="domain" description="DUF5717" evidence="2">
    <location>
        <begin position="1"/>
        <end position="877"/>
    </location>
</feature>
<name>A0A318EVG0_9FIRM</name>
<evidence type="ECO:0000259" key="2">
    <source>
        <dbReference type="Pfam" id="PF18984"/>
    </source>
</evidence>
<evidence type="ECO:0000259" key="1">
    <source>
        <dbReference type="Pfam" id="PF18983"/>
    </source>
</evidence>
<accession>A0A318EVG0</accession>
<reference evidence="3 4" key="1">
    <citation type="submission" date="2018-05" db="EMBL/GenBank/DDBJ databases">
        <title>Genomic Encyclopedia of Type Strains, Phase IV (KMG-IV): sequencing the most valuable type-strain genomes for metagenomic binning, comparative biology and taxonomic classification.</title>
        <authorList>
            <person name="Goeker M."/>
        </authorList>
    </citation>
    <scope>NUCLEOTIDE SEQUENCE [LARGE SCALE GENOMIC DNA]</scope>
    <source>
        <strain evidence="3 4">DSM 28816</strain>
    </source>
</reference>
<evidence type="ECO:0000313" key="4">
    <source>
        <dbReference type="Proteomes" id="UP000247523"/>
    </source>
</evidence>
<dbReference type="EMBL" id="QICS01000006">
    <property type="protein sequence ID" value="PXV89465.1"/>
    <property type="molecule type" value="Genomic_DNA"/>
</dbReference>
<evidence type="ECO:0008006" key="5">
    <source>
        <dbReference type="Google" id="ProtNLM"/>
    </source>
</evidence>
<feature type="domain" description="DUF5717" evidence="1">
    <location>
        <begin position="880"/>
        <end position="1183"/>
    </location>
</feature>
<gene>
    <name evidence="3" type="ORF">C8E03_106116</name>
</gene>